<feature type="transmembrane region" description="Helical" evidence="5">
    <location>
        <begin position="425"/>
        <end position="449"/>
    </location>
</feature>
<dbReference type="GO" id="GO:0006508">
    <property type="term" value="P:proteolysis"/>
    <property type="evidence" value="ECO:0007669"/>
    <property type="project" value="InterPro"/>
</dbReference>
<name>A0AA86NYK8_9EUKA</name>
<dbReference type="EMBL" id="CAXDID020000614">
    <property type="protein sequence ID" value="CAL6106682.1"/>
    <property type="molecule type" value="Genomic_DNA"/>
</dbReference>
<evidence type="ECO:0000256" key="5">
    <source>
        <dbReference type="SAM" id="Phobius"/>
    </source>
</evidence>
<evidence type="ECO:0000313" key="11">
    <source>
        <dbReference type="Proteomes" id="UP001642409"/>
    </source>
</evidence>
<feature type="transmembrane region" description="Helical" evidence="5">
    <location>
        <begin position="110"/>
        <end position="128"/>
    </location>
</feature>
<accession>A0AA86NYK8</accession>
<evidence type="ECO:0000313" key="9">
    <source>
        <dbReference type="EMBL" id="CAL6101155.1"/>
    </source>
</evidence>
<dbReference type="EMBL" id="CATOUU010000396">
    <property type="protein sequence ID" value="CAI9928394.1"/>
    <property type="molecule type" value="Genomic_DNA"/>
</dbReference>
<dbReference type="EMBL" id="CAXDID020000540">
    <property type="protein sequence ID" value="CAL6101155.1"/>
    <property type="molecule type" value="Genomic_DNA"/>
</dbReference>
<organism evidence="8">
    <name type="scientific">Hexamita inflata</name>
    <dbReference type="NCBI Taxonomy" id="28002"/>
    <lineage>
        <taxon>Eukaryota</taxon>
        <taxon>Metamonada</taxon>
        <taxon>Diplomonadida</taxon>
        <taxon>Hexamitidae</taxon>
        <taxon>Hexamitinae</taxon>
        <taxon>Hexamita</taxon>
    </lineage>
</organism>
<feature type="transmembrane region" description="Helical" evidence="5">
    <location>
        <begin position="6"/>
        <end position="24"/>
    </location>
</feature>
<keyword evidence="3 5" id="KW-1133">Transmembrane helix</keyword>
<evidence type="ECO:0000313" key="8">
    <source>
        <dbReference type="EMBL" id="CAI9928394.1"/>
    </source>
</evidence>
<dbReference type="Proteomes" id="UP001642409">
    <property type="component" value="Unassembled WGS sequence"/>
</dbReference>
<keyword evidence="4 5" id="KW-0472">Membrane</keyword>
<feature type="transmembrane region" description="Helical" evidence="5">
    <location>
        <begin position="385"/>
        <end position="405"/>
    </location>
</feature>
<evidence type="ECO:0000313" key="7">
    <source>
        <dbReference type="EMBL" id="CAI9913191.1"/>
    </source>
</evidence>
<feature type="transmembrane region" description="Helical" evidence="5">
    <location>
        <begin position="168"/>
        <end position="191"/>
    </location>
</feature>
<evidence type="ECO:0000256" key="2">
    <source>
        <dbReference type="ARBA" id="ARBA00022692"/>
    </source>
</evidence>
<dbReference type="InterPro" id="IPR008915">
    <property type="entry name" value="Peptidase_M50"/>
</dbReference>
<evidence type="ECO:0000256" key="4">
    <source>
        <dbReference type="ARBA" id="ARBA00023136"/>
    </source>
</evidence>
<evidence type="ECO:0000256" key="1">
    <source>
        <dbReference type="ARBA" id="ARBA00004141"/>
    </source>
</evidence>
<reference evidence="8" key="1">
    <citation type="submission" date="2023-06" db="EMBL/GenBank/DDBJ databases">
        <authorList>
            <person name="Kurt Z."/>
        </authorList>
    </citation>
    <scope>NUCLEOTIDE SEQUENCE</scope>
</reference>
<reference evidence="9 11" key="2">
    <citation type="submission" date="2024-07" db="EMBL/GenBank/DDBJ databases">
        <authorList>
            <person name="Akdeniz Z."/>
        </authorList>
    </citation>
    <scope>NUCLEOTIDE SEQUENCE [LARGE SCALE GENOMIC DNA]</scope>
</reference>
<keyword evidence="2 5" id="KW-0812">Transmembrane</keyword>
<proteinExistence type="predicted"/>
<dbReference type="AlphaFoldDB" id="A0AA86NYK8"/>
<comment type="subcellular location">
    <subcellularLocation>
        <location evidence="1">Membrane</location>
        <topology evidence="1">Multi-pass membrane protein</topology>
    </subcellularLocation>
</comment>
<dbReference type="EMBL" id="CATOUU010000020">
    <property type="protein sequence ID" value="CAI9913191.1"/>
    <property type="molecule type" value="Genomic_DNA"/>
</dbReference>
<feature type="domain" description="Peptidase M50" evidence="6">
    <location>
        <begin position="114"/>
        <end position="415"/>
    </location>
</feature>
<evidence type="ECO:0000313" key="10">
    <source>
        <dbReference type="EMBL" id="CAL6106682.1"/>
    </source>
</evidence>
<feature type="transmembrane region" description="Helical" evidence="5">
    <location>
        <begin position="67"/>
        <end position="90"/>
    </location>
</feature>
<dbReference type="GO" id="GO:0016020">
    <property type="term" value="C:membrane"/>
    <property type="evidence" value="ECO:0007669"/>
    <property type="project" value="UniProtKB-SubCell"/>
</dbReference>
<dbReference type="Pfam" id="PF02163">
    <property type="entry name" value="Peptidase_M50"/>
    <property type="match status" value="1"/>
</dbReference>
<keyword evidence="11" id="KW-1185">Reference proteome</keyword>
<evidence type="ECO:0000259" key="6">
    <source>
        <dbReference type="Pfam" id="PF02163"/>
    </source>
</evidence>
<evidence type="ECO:0000256" key="3">
    <source>
        <dbReference type="ARBA" id="ARBA00022989"/>
    </source>
</evidence>
<sequence>MVNWVVITSLAVVQTIYSLTFVSLRKSGLDFWQNLEKRGVHLDILGFQKLFKFQYLPAHNSVRPGKVIFSLSYGLGLIFLICLPVFLGFTAYNLVVPKSELPLSFTLPKLTFWTVIAFIFSAAFHELGHLCAASLLNQEILGIGFGVRLLIPQFFVKLGAGKRERKLIASAGFFFNFILAVLSIAVSWIVYGSLSAQKTPGVTLTADSASFRAYQQITELAGERVTSAEQFKNLISAHRQKFYSTPFIFDTDSQIEAPVAVSRSKQSFGALQLPFASFEFDKNGPHYLQTQRYLNGQLVNVLQPVRLTVNSQLDLSHSQQFCAGSDNERLCVLPEQIEGKVRFYLQVVVNGKLQTVETDFDELAELLVFDGAVERLQGLSRAISIFVLLAEINLGIGILSLLPVAKNGDGSEMVKSEALGAQIAAALMKSVIGAGILAVGTCAVVRAVIEIKKKVQ</sequence>
<comment type="caution">
    <text evidence="8">The sequence shown here is derived from an EMBL/GenBank/DDBJ whole genome shotgun (WGS) entry which is preliminary data.</text>
</comment>
<gene>
    <name evidence="8" type="ORF">HINF_LOCUS16039</name>
    <name evidence="9" type="ORF">HINF_LOCUS70969</name>
    <name evidence="10" type="ORF">HINF_LOCUS73872</name>
    <name evidence="7" type="ORF">HINF_LOCUS836</name>
</gene>
<protein>
    <submittedName>
        <fullName evidence="8">Peptidase family M50 protein</fullName>
    </submittedName>
    <submittedName>
        <fullName evidence="9">Peptidase_family M50 protein</fullName>
    </submittedName>
</protein>